<evidence type="ECO:0000256" key="6">
    <source>
        <dbReference type="ARBA" id="ARBA00013106"/>
    </source>
</evidence>
<feature type="binding site" evidence="15">
    <location>
        <position position="688"/>
    </location>
    <ligand>
        <name>Mg(2+)</name>
        <dbReference type="ChEBI" id="CHEBI:18420"/>
        <label>1</label>
        <note>catalytic</note>
    </ligand>
</feature>
<dbReference type="GO" id="GO:0052834">
    <property type="term" value="F:inositol monophosphate phosphatase activity"/>
    <property type="evidence" value="ECO:0007669"/>
    <property type="project" value="UniProtKB-EC"/>
</dbReference>
<evidence type="ECO:0000313" key="19">
    <source>
        <dbReference type="WBParaSite" id="Hba_18997"/>
    </source>
</evidence>
<comment type="pathway">
    <text evidence="4">Polyol metabolism; myo-inositol biosynthesis; myo-inositol from D-glucose 6-phosphate: step 2/2.</text>
</comment>
<keyword evidence="16" id="KW-0175">Coiled coil</keyword>
<feature type="binding site" evidence="15">
    <location>
        <position position="689"/>
    </location>
    <ligand>
        <name>Mg(2+)</name>
        <dbReference type="ChEBI" id="CHEBI:18420"/>
        <label>1</label>
        <note>catalytic</note>
    </ligand>
</feature>
<evidence type="ECO:0000256" key="4">
    <source>
        <dbReference type="ARBA" id="ARBA00005152"/>
    </source>
</evidence>
<evidence type="ECO:0000256" key="13">
    <source>
        <dbReference type="ARBA" id="ARBA00042119"/>
    </source>
</evidence>
<organism evidence="18 19">
    <name type="scientific">Heterorhabditis bacteriophora</name>
    <name type="common">Entomopathogenic nematode worm</name>
    <dbReference type="NCBI Taxonomy" id="37862"/>
    <lineage>
        <taxon>Eukaryota</taxon>
        <taxon>Metazoa</taxon>
        <taxon>Ecdysozoa</taxon>
        <taxon>Nematoda</taxon>
        <taxon>Chromadorea</taxon>
        <taxon>Rhabditida</taxon>
        <taxon>Rhabditina</taxon>
        <taxon>Rhabditomorpha</taxon>
        <taxon>Strongyloidea</taxon>
        <taxon>Heterorhabditidae</taxon>
        <taxon>Heterorhabditis</taxon>
    </lineage>
</organism>
<dbReference type="GO" id="GO:0046854">
    <property type="term" value="P:phosphatidylinositol phosphate biosynthetic process"/>
    <property type="evidence" value="ECO:0007669"/>
    <property type="project" value="InterPro"/>
</dbReference>
<evidence type="ECO:0000256" key="16">
    <source>
        <dbReference type="SAM" id="Coils"/>
    </source>
</evidence>
<comment type="catalytic activity">
    <reaction evidence="1">
        <text>a myo-inositol phosphate + H2O = myo-inositol + phosphate</text>
        <dbReference type="Rhea" id="RHEA:24056"/>
        <dbReference type="ChEBI" id="CHEBI:15377"/>
        <dbReference type="ChEBI" id="CHEBI:17268"/>
        <dbReference type="ChEBI" id="CHEBI:43474"/>
        <dbReference type="ChEBI" id="CHEBI:84139"/>
        <dbReference type="EC" id="3.1.3.25"/>
    </reaction>
</comment>
<evidence type="ECO:0000256" key="3">
    <source>
        <dbReference type="ARBA" id="ARBA00004167"/>
    </source>
</evidence>
<dbReference type="PROSITE" id="PS00630">
    <property type="entry name" value="IMP_2"/>
    <property type="match status" value="1"/>
</dbReference>
<evidence type="ECO:0000256" key="10">
    <source>
        <dbReference type="ARBA" id="ARBA00022842"/>
    </source>
</evidence>
<dbReference type="GO" id="GO:0046872">
    <property type="term" value="F:metal ion binding"/>
    <property type="evidence" value="ECO:0007669"/>
    <property type="project" value="UniProtKB-KW"/>
</dbReference>
<dbReference type="InterPro" id="IPR042530">
    <property type="entry name" value="EME1/EME2_C"/>
</dbReference>
<protein>
    <recommendedName>
        <fullName evidence="6">inositol-phosphate phosphatase</fullName>
        <ecNumber evidence="6">3.1.3.25</ecNumber>
    </recommendedName>
    <alternativeName>
        <fullName evidence="14">Inositol-1(or 4)-monophosphatase 3</fullName>
    </alternativeName>
    <alternativeName>
        <fullName evidence="13">Myo-inositol monophosphatase A3</fullName>
    </alternativeName>
</protein>
<feature type="binding site" evidence="15">
    <location>
        <position position="686"/>
    </location>
    <ligand>
        <name>Mg(2+)</name>
        <dbReference type="ChEBI" id="CHEBI:18420"/>
        <label>1</label>
        <note>catalytic</note>
    </ligand>
</feature>
<dbReference type="FunFam" id="3.30.540.10:FF:000012">
    <property type="entry name" value="Blast:Putative inositol monophosphatase 3"/>
    <property type="match status" value="1"/>
</dbReference>
<dbReference type="SUPFAM" id="SSF56655">
    <property type="entry name" value="Carbohydrate phosphatase"/>
    <property type="match status" value="1"/>
</dbReference>
<dbReference type="AlphaFoldDB" id="A0A1I7XMN5"/>
<keyword evidence="18" id="KW-1185">Reference proteome</keyword>
<evidence type="ECO:0000256" key="17">
    <source>
        <dbReference type="SAM" id="Phobius"/>
    </source>
</evidence>
<evidence type="ECO:0000256" key="14">
    <source>
        <dbReference type="ARBA" id="ARBA00042949"/>
    </source>
</evidence>
<feature type="transmembrane region" description="Helical" evidence="17">
    <location>
        <begin position="493"/>
        <end position="512"/>
    </location>
</feature>
<dbReference type="GO" id="GO:0005737">
    <property type="term" value="C:cytoplasm"/>
    <property type="evidence" value="ECO:0007669"/>
    <property type="project" value="UniProtKB-ARBA"/>
</dbReference>
<dbReference type="InterPro" id="IPR020550">
    <property type="entry name" value="Inositol_monophosphatase_CS"/>
</dbReference>
<keyword evidence="10 15" id="KW-0460">Magnesium</keyword>
<dbReference type="PANTHER" id="PTHR43028">
    <property type="entry name" value="3'(2'),5'-BISPHOSPHATE NUCLEOTIDASE 1"/>
    <property type="match status" value="1"/>
</dbReference>
<evidence type="ECO:0000256" key="5">
    <source>
        <dbReference type="ARBA" id="ARBA00009759"/>
    </source>
</evidence>
<keyword evidence="9" id="KW-0378">Hydrolase</keyword>
<evidence type="ECO:0000256" key="1">
    <source>
        <dbReference type="ARBA" id="ARBA00001033"/>
    </source>
</evidence>
<evidence type="ECO:0000256" key="12">
    <source>
        <dbReference type="ARBA" id="ARBA00023136"/>
    </source>
</evidence>
<dbReference type="GO" id="GO:0016020">
    <property type="term" value="C:membrane"/>
    <property type="evidence" value="ECO:0007669"/>
    <property type="project" value="UniProtKB-SubCell"/>
</dbReference>
<evidence type="ECO:0000256" key="9">
    <source>
        <dbReference type="ARBA" id="ARBA00022801"/>
    </source>
</evidence>
<evidence type="ECO:0000256" key="7">
    <source>
        <dbReference type="ARBA" id="ARBA00022692"/>
    </source>
</evidence>
<feature type="transmembrane region" description="Helical" evidence="17">
    <location>
        <begin position="454"/>
        <end position="472"/>
    </location>
</feature>
<dbReference type="InterPro" id="IPR050725">
    <property type="entry name" value="CysQ/Inositol_MonoPase"/>
</dbReference>
<comment type="subcellular location">
    <subcellularLocation>
        <location evidence="3">Membrane</location>
        <topology evidence="3">Single-pass membrane protein</topology>
    </subcellularLocation>
</comment>
<keyword evidence="8 15" id="KW-0479">Metal-binding</keyword>
<evidence type="ECO:0000256" key="2">
    <source>
        <dbReference type="ARBA" id="ARBA00001946"/>
    </source>
</evidence>
<evidence type="ECO:0000313" key="18">
    <source>
        <dbReference type="Proteomes" id="UP000095283"/>
    </source>
</evidence>
<keyword evidence="11 17" id="KW-1133">Transmembrane helix</keyword>
<dbReference type="GO" id="GO:0012505">
    <property type="term" value="C:endomembrane system"/>
    <property type="evidence" value="ECO:0007669"/>
    <property type="project" value="TreeGrafter"/>
</dbReference>
<name>A0A1I7XMN5_HETBA</name>
<dbReference type="EC" id="3.1.3.25" evidence="6"/>
<comment type="similarity">
    <text evidence="5">Belongs to the inositol monophosphatase superfamily.</text>
</comment>
<dbReference type="Pfam" id="PF00459">
    <property type="entry name" value="Inositol_P"/>
    <property type="match status" value="1"/>
</dbReference>
<evidence type="ECO:0000256" key="15">
    <source>
        <dbReference type="PIRSR" id="PIRSR600760-2"/>
    </source>
</evidence>
<keyword evidence="7 17" id="KW-0812">Transmembrane</keyword>
<feature type="coiled-coil region" evidence="16">
    <location>
        <begin position="129"/>
        <end position="183"/>
    </location>
</feature>
<proteinExistence type="inferred from homology"/>
<reference evidence="19" key="1">
    <citation type="submission" date="2016-11" db="UniProtKB">
        <authorList>
            <consortium name="WormBaseParasite"/>
        </authorList>
    </citation>
    <scope>IDENTIFICATION</scope>
</reference>
<dbReference type="PANTHER" id="PTHR43028:SF4">
    <property type="entry name" value="INOSITOL MONOPHOSPHATASE 3"/>
    <property type="match status" value="1"/>
</dbReference>
<dbReference type="Gene3D" id="3.40.190.80">
    <property type="match status" value="1"/>
</dbReference>
<dbReference type="GO" id="GO:0008254">
    <property type="term" value="F:3'-nucleotidase activity"/>
    <property type="evidence" value="ECO:0007669"/>
    <property type="project" value="TreeGrafter"/>
</dbReference>
<keyword evidence="12 17" id="KW-0472">Membrane</keyword>
<dbReference type="Gene3D" id="3.30.540.10">
    <property type="entry name" value="Fructose-1,6-Bisphosphatase, subunit A, domain 1"/>
    <property type="match status" value="1"/>
</dbReference>
<feature type="transmembrane region" description="Helical" evidence="17">
    <location>
        <begin position="555"/>
        <end position="580"/>
    </location>
</feature>
<sequence>MSDIEIKNCSSKYESENGSETLMRRWEKITVTECTDDDHDIVVIDEELPAFSVPKKRSPKKLIKSTTICSPFTTSEQIFGGNDICRELDGFHNLITCTDGSNMEYEKSQRLSHPVKYQPISSLIKSSDIRRRKRTREEIERDKISKEEERQQKKKVREENKLLRERKKEERRIEREINAATRTKCEQYMFCHVGKAIFNISPDLEERAQMLFMERNIGNQLIYDDDMDMRVEWRKKCIEATVGQKGMEKLEYMALQHIFAIVMTGHSLKHMVLSGTIQDFVEKQKSTFPLMNSHLILVPYGDHGVQNKKLMDLSLSLYENQRTQIRAIRDAGEMALFLVQISRGLARLERYQSSEKLLVDVEKGLKNGTKEELIHDWWNKMLATIFRMGEAQKRAIIKAIPDPLAASKRFSMIGYSEAVRELSGLETDNGRRLGPALAHKIFMVLTDTTGTQTIEYFCFIYVSTSYYCLIIQRPKHSIWPSMWPLTHSMQVRLHAKNTFGCLLFVGFVYLGYLIFFEAGDGFPEIDIDLKDVISYAVLAVEMGGHAIRKIHEENCWFLIIFSFRLFSISNFFLSGIGFFLNVQLSLVYNSTLYILALNIEQKGLTDEGKAELLTKADLVSNFLIMDVLQRFPKLKIITEEKESLLKENEASQYRSESYSLWLNARSVLDQIPSRRLALDDVLVYVDPLDATQEFTEGLTDYVTVMVCVAVRDKPVFGAIYRPFLNETVFGAQEWGVITSSGEKIQPRSAEETPKTIVISRSHSGNIKSLVTKSFGAQYTVEAAGGSGYKTLRLINGTAELYVHQTAIKKWDTCAGDAILRAMGGAMLDFDGVPLK</sequence>
<accession>A0A1I7XMN5</accession>
<dbReference type="InterPro" id="IPR000760">
    <property type="entry name" value="Inositol_monophosphatase-like"/>
</dbReference>
<comment type="cofactor">
    <cofactor evidence="2 15">
        <name>Mg(2+)</name>
        <dbReference type="ChEBI" id="CHEBI:18420"/>
    </cofactor>
</comment>
<feature type="binding site" evidence="15">
    <location>
        <position position="639"/>
    </location>
    <ligand>
        <name>Mg(2+)</name>
        <dbReference type="ChEBI" id="CHEBI:18420"/>
        <label>1</label>
        <note>catalytic</note>
    </ligand>
</feature>
<dbReference type="Gene3D" id="1.10.150.670">
    <property type="entry name" value="Crossover junction endonuclease EME1, DNA-binding domain"/>
    <property type="match status" value="1"/>
</dbReference>
<feature type="binding site" evidence="15">
    <location>
        <position position="811"/>
    </location>
    <ligand>
        <name>Mg(2+)</name>
        <dbReference type="ChEBI" id="CHEBI:18420"/>
        <label>1</label>
        <note>catalytic</note>
    </ligand>
</feature>
<dbReference type="WBParaSite" id="Hba_18997">
    <property type="protein sequence ID" value="Hba_18997"/>
    <property type="gene ID" value="Hba_18997"/>
</dbReference>
<evidence type="ECO:0000256" key="11">
    <source>
        <dbReference type="ARBA" id="ARBA00022989"/>
    </source>
</evidence>
<dbReference type="Proteomes" id="UP000095283">
    <property type="component" value="Unplaced"/>
</dbReference>
<evidence type="ECO:0000256" key="8">
    <source>
        <dbReference type="ARBA" id="ARBA00022723"/>
    </source>
</evidence>